<dbReference type="InterPro" id="IPR036188">
    <property type="entry name" value="FAD/NAD-bd_sf"/>
</dbReference>
<keyword evidence="1" id="KW-0560">Oxidoreductase</keyword>
<dbReference type="STRING" id="145854.GA0074692_2110"/>
<dbReference type="Gene3D" id="3.50.50.60">
    <property type="entry name" value="FAD/NAD(P)-binding domain"/>
    <property type="match status" value="1"/>
</dbReference>
<dbReference type="PANTHER" id="PTHR13847:SF289">
    <property type="entry name" value="GLYCINE OXIDASE"/>
    <property type="match status" value="1"/>
</dbReference>
<proteinExistence type="predicted"/>
<dbReference type="SUPFAM" id="SSF51905">
    <property type="entry name" value="FAD/NAD(P)-binding domain"/>
    <property type="match status" value="1"/>
</dbReference>
<dbReference type="OrthoDB" id="9806257at2"/>
<dbReference type="AlphaFoldDB" id="A0A1C6SA10"/>
<evidence type="ECO:0000313" key="4">
    <source>
        <dbReference type="Proteomes" id="UP000198959"/>
    </source>
</evidence>
<name>A0A1C6SA10_9ACTN</name>
<dbReference type="Proteomes" id="UP000198959">
    <property type="component" value="Unassembled WGS sequence"/>
</dbReference>
<evidence type="ECO:0000259" key="2">
    <source>
        <dbReference type="Pfam" id="PF01266"/>
    </source>
</evidence>
<sequence length="485" mass="52454">MASIGHYDVVVVGNGVIGSSIAFELSRRGVSVARIGEPNRKYAASMASGAMLGCFGEVTTSLLATDHGRAKLSIDYEARGMWSDWGAALADASGDETGLITSQGTVVLLNSTGSKAIDTGNFQAIESTLKAYDEPYERVDPQTDPWLEPNDLHRSLLGLYIPNEHSVDSSLLMAKLDAALVNRSGTIVDGRARGLVTEGYRTTGVLLEDGSVVGADTVIIAAGSTSNDLLDAFEDIKQRVPFMVNGYGVSALVETGDGRLPESVMRTPNRAFACGLHCVPRSDGTLYLGATNIISREPRQYALLSDFKFLIECAMDQLHTNLDDASLLKVQVGNRPIPVDGFPLFGKVDGVANLWMATGTYRDGLHQSPLLAQQMADMLGGKEAHSSLRDFVPVRPPLSSGTREEIVETTVTHTLGTGWEMKWNVSREWPAILAPNLRDTYRRIVDGLHPTFTPPPELLVELDDVLEEDADPLLATLLAYYKAWS</sequence>
<reference evidence="4" key="1">
    <citation type="submission" date="2016-06" db="EMBL/GenBank/DDBJ databases">
        <authorList>
            <person name="Varghese N."/>
            <person name="Submissions Spin"/>
        </authorList>
    </citation>
    <scope>NUCLEOTIDE SEQUENCE [LARGE SCALE GENOMIC DNA]</scope>
    <source>
        <strain evidence="4">DSM 43817</strain>
    </source>
</reference>
<keyword evidence="4" id="KW-1185">Reference proteome</keyword>
<evidence type="ECO:0000313" key="3">
    <source>
        <dbReference type="EMBL" id="SCL26236.1"/>
    </source>
</evidence>
<feature type="domain" description="FAD dependent oxidoreductase" evidence="2">
    <location>
        <begin position="8"/>
        <end position="378"/>
    </location>
</feature>
<dbReference type="Pfam" id="PF01266">
    <property type="entry name" value="DAO"/>
    <property type="match status" value="1"/>
</dbReference>
<evidence type="ECO:0000256" key="1">
    <source>
        <dbReference type="ARBA" id="ARBA00023002"/>
    </source>
</evidence>
<dbReference type="PANTHER" id="PTHR13847">
    <property type="entry name" value="SARCOSINE DEHYDROGENASE-RELATED"/>
    <property type="match status" value="1"/>
</dbReference>
<dbReference type="GO" id="GO:0016491">
    <property type="term" value="F:oxidoreductase activity"/>
    <property type="evidence" value="ECO:0007669"/>
    <property type="project" value="UniProtKB-KW"/>
</dbReference>
<accession>A0A1C6SA10</accession>
<protein>
    <submittedName>
        <fullName evidence="3">Glycine/D-amino acid oxidase</fullName>
    </submittedName>
</protein>
<organism evidence="3 4">
    <name type="scientific">Micromonospora pallida</name>
    <dbReference type="NCBI Taxonomy" id="145854"/>
    <lineage>
        <taxon>Bacteria</taxon>
        <taxon>Bacillati</taxon>
        <taxon>Actinomycetota</taxon>
        <taxon>Actinomycetes</taxon>
        <taxon>Micromonosporales</taxon>
        <taxon>Micromonosporaceae</taxon>
        <taxon>Micromonospora</taxon>
    </lineage>
</organism>
<dbReference type="EMBL" id="FMHW01000002">
    <property type="protein sequence ID" value="SCL26236.1"/>
    <property type="molecule type" value="Genomic_DNA"/>
</dbReference>
<dbReference type="Gene3D" id="3.30.9.10">
    <property type="entry name" value="D-Amino Acid Oxidase, subunit A, domain 2"/>
    <property type="match status" value="1"/>
</dbReference>
<gene>
    <name evidence="3" type="ORF">GA0074692_2110</name>
</gene>
<dbReference type="InterPro" id="IPR006076">
    <property type="entry name" value="FAD-dep_OxRdtase"/>
</dbReference>
<dbReference type="GO" id="GO:0005737">
    <property type="term" value="C:cytoplasm"/>
    <property type="evidence" value="ECO:0007669"/>
    <property type="project" value="TreeGrafter"/>
</dbReference>